<dbReference type="Proteomes" id="UP000321717">
    <property type="component" value="Unassembled WGS sequence"/>
</dbReference>
<dbReference type="RefSeq" id="WP_147181825.1">
    <property type="nucleotide sequence ID" value="NZ_BJZP01000027.1"/>
</dbReference>
<name>A0A512HNI6_9HYPH</name>
<reference evidence="1 2" key="1">
    <citation type="submission" date="2019-07" db="EMBL/GenBank/DDBJ databases">
        <title>Whole genome shotgun sequence of Rhizobium naphthalenivorans NBRC 107585.</title>
        <authorList>
            <person name="Hosoyama A."/>
            <person name="Uohara A."/>
            <person name="Ohji S."/>
            <person name="Ichikawa N."/>
        </authorList>
    </citation>
    <scope>NUCLEOTIDE SEQUENCE [LARGE SCALE GENOMIC DNA]</scope>
    <source>
        <strain evidence="1 2">NBRC 107585</strain>
    </source>
</reference>
<accession>A0A512HNI6</accession>
<evidence type="ECO:0000313" key="2">
    <source>
        <dbReference type="Proteomes" id="UP000321717"/>
    </source>
</evidence>
<sequence>MRDSEDGVQEIRSGVGVIYTPDMPVDIIESIATLIRARPDIHSIMVRDVDGNEMTAFRGKLPERDMAWPEKP</sequence>
<keyword evidence="2" id="KW-1185">Reference proteome</keyword>
<dbReference type="EMBL" id="BJZP01000027">
    <property type="protein sequence ID" value="GEO86960.1"/>
    <property type="molecule type" value="Genomic_DNA"/>
</dbReference>
<dbReference type="AlphaFoldDB" id="A0A512HNI6"/>
<comment type="caution">
    <text evidence="1">The sequence shown here is derived from an EMBL/GenBank/DDBJ whole genome shotgun (WGS) entry which is preliminary data.</text>
</comment>
<protein>
    <submittedName>
        <fullName evidence="1">Uncharacterized protein</fullName>
    </submittedName>
</protein>
<gene>
    <name evidence="1" type="ORF">RNA01_38920</name>
</gene>
<evidence type="ECO:0000313" key="1">
    <source>
        <dbReference type="EMBL" id="GEO86960.1"/>
    </source>
</evidence>
<organism evidence="1 2">
    <name type="scientific">Ciceribacter naphthalenivorans</name>
    <dbReference type="NCBI Taxonomy" id="1118451"/>
    <lineage>
        <taxon>Bacteria</taxon>
        <taxon>Pseudomonadati</taxon>
        <taxon>Pseudomonadota</taxon>
        <taxon>Alphaproteobacteria</taxon>
        <taxon>Hyphomicrobiales</taxon>
        <taxon>Rhizobiaceae</taxon>
        <taxon>Ciceribacter</taxon>
    </lineage>
</organism>
<proteinExistence type="predicted"/>